<dbReference type="CDD" id="cd04862">
    <property type="entry name" value="PaeLigD_Pol_like"/>
    <property type="match status" value="1"/>
</dbReference>
<organism evidence="23 24">
    <name type="scientific">Telluria antibiotica</name>
    <dbReference type="NCBI Taxonomy" id="2717319"/>
    <lineage>
        <taxon>Bacteria</taxon>
        <taxon>Pseudomonadati</taxon>
        <taxon>Pseudomonadota</taxon>
        <taxon>Betaproteobacteria</taxon>
        <taxon>Burkholderiales</taxon>
        <taxon>Oxalobacteraceae</taxon>
        <taxon>Telluria group</taxon>
        <taxon>Telluria</taxon>
    </lineage>
</organism>
<keyword evidence="6" id="KW-0540">Nuclease</keyword>
<keyword evidence="14" id="KW-0238">DNA-binding</keyword>
<comment type="caution">
    <text evidence="23">The sequence shown here is derived from an EMBL/GenBank/DDBJ whole genome shotgun (WGS) entry which is preliminary data.</text>
</comment>
<keyword evidence="16" id="KW-0234">DNA repair</keyword>
<proteinExistence type="predicted"/>
<dbReference type="NCBIfam" id="TIGR02778">
    <property type="entry name" value="ligD_pol"/>
    <property type="match status" value="1"/>
</dbReference>
<dbReference type="InterPro" id="IPR014145">
    <property type="entry name" value="LigD_pol_dom"/>
</dbReference>
<evidence type="ECO:0000256" key="18">
    <source>
        <dbReference type="ARBA" id="ARBA00023268"/>
    </source>
</evidence>
<evidence type="ECO:0000256" key="12">
    <source>
        <dbReference type="ARBA" id="ARBA00022840"/>
    </source>
</evidence>
<sequence>MPDPLKLYKAKRDFQITAEPEEGGEASQDALTFVIQKHWATRLHYDFRLELDGVMKSWAVPKGPSYDTHDRRMAVHVEDHPISYSDFEGTIPPHQYGAGKVIIWDKGTWEPVGDPRQGYKKGEIKFEMHGHKMHGRWVLVRLRGHDEDKQEPWLLIKENDEYAKPATEFSVVDEFPGSVKDLPMPERGAAAKVAALKAERDGAAAKPARKAAAKTATKTAAAKPKRGAMPEGAVKADLPATLTPELATLVDGPPADPENYIYEIKFDGYRMLARVAGKDIRLITRNGNDWTDKLGPLQQEIRRMKLPDGWYDGEIVVHDENGKPNFNLLQLAFDGSNTAKIVYFVFDAPYYKGYDLRDVRLDLRRALLQDVLDARPSEIVRFSAEFGTDPAQLVAAACQIGLEGVIGKRRDSRYVTRRSPEWIKLKCGLRQEFVIGGYTDPQGSRTGIGSLLLGYHDKDGVLRYAGNCGSGFNGASLRHVREVLEEIETDKNPFPPRAVPGRTNHWVKPVLVAEVSFSEWTATDSIRHPVFQGLRKDKPAKSVVRELPKHMQPAAADDDAQPAAKPAKRPAARRAAARTAPPAESTLPGKLPATFKVTHGERVVDAESGVTKVEMVRYYALVGELMMEHLKGRPVSLVRAPEGVGGELFFQKHVVDTAKMPGVAQMDQALDPEHPRMTQIATVEGLLSSAQWNVVEIHSQNATAKHYDTPDRMVFDLDPGEGIEWPQVQEAAEIMRVFLQELGLNPFLKTSGGKGLHVIVPLKPKLDWDTVKDFSRAIVSHLSKTFPERFSAKSGAKNRVGRIFIDYLRNGRGATTVAAWSARVRPGLGISVPVRWAELPKLKSGSHWTVKTVHTRLDEGNAPWADYDKSATTLTKAMKALGYKPEDR</sequence>
<evidence type="ECO:0000256" key="11">
    <source>
        <dbReference type="ARBA" id="ARBA00022839"/>
    </source>
</evidence>
<evidence type="ECO:0000256" key="9">
    <source>
        <dbReference type="ARBA" id="ARBA00022763"/>
    </source>
</evidence>
<dbReference type="NCBIfam" id="TIGR02776">
    <property type="entry name" value="NHEJ_ligase_prk"/>
    <property type="match status" value="1"/>
</dbReference>
<dbReference type="CDD" id="cd07971">
    <property type="entry name" value="OBF_DNA_ligase_LigD"/>
    <property type="match status" value="1"/>
</dbReference>
<dbReference type="Pfam" id="PF04679">
    <property type="entry name" value="DNA_ligase_A_C"/>
    <property type="match status" value="1"/>
</dbReference>
<dbReference type="Gene3D" id="2.40.50.140">
    <property type="entry name" value="Nucleic acid-binding proteins"/>
    <property type="match status" value="1"/>
</dbReference>
<dbReference type="CDD" id="cd07906">
    <property type="entry name" value="Adenylation_DNA_ligase_LigD_LigC"/>
    <property type="match status" value="1"/>
</dbReference>
<keyword evidence="24" id="KW-1185">Reference proteome</keyword>
<evidence type="ECO:0000256" key="13">
    <source>
        <dbReference type="ARBA" id="ARBA00022932"/>
    </source>
</evidence>
<gene>
    <name evidence="23" type="primary">ligD</name>
    <name evidence="23" type="ORF">HAV22_03690</name>
</gene>
<dbReference type="InterPro" id="IPR012309">
    <property type="entry name" value="DNA_ligase_ATP-dep_C"/>
</dbReference>
<evidence type="ECO:0000256" key="20">
    <source>
        <dbReference type="ARBA" id="ARBA00034003"/>
    </source>
</evidence>
<feature type="region of interest" description="Disordered" evidence="21">
    <location>
        <begin position="205"/>
        <end position="231"/>
    </location>
</feature>
<dbReference type="PANTHER" id="PTHR42705:SF2">
    <property type="entry name" value="BIFUNCTIONAL NON-HOMOLOGOUS END JOINING PROTEIN LIGD"/>
    <property type="match status" value="1"/>
</dbReference>
<keyword evidence="12" id="KW-0067">ATP-binding</keyword>
<evidence type="ECO:0000256" key="17">
    <source>
        <dbReference type="ARBA" id="ARBA00023211"/>
    </source>
</evidence>
<evidence type="ECO:0000313" key="24">
    <source>
        <dbReference type="Proteomes" id="UP000716322"/>
    </source>
</evidence>
<feature type="compositionally biased region" description="Low complexity" evidence="21">
    <location>
        <begin position="213"/>
        <end position="222"/>
    </location>
</feature>
<keyword evidence="5" id="KW-0548">Nucleotidyltransferase</keyword>
<evidence type="ECO:0000256" key="21">
    <source>
        <dbReference type="SAM" id="MobiDB-lite"/>
    </source>
</evidence>
<evidence type="ECO:0000256" key="1">
    <source>
        <dbReference type="ARBA" id="ARBA00001936"/>
    </source>
</evidence>
<dbReference type="InterPro" id="IPR014143">
    <property type="entry name" value="NHEJ_ligase_prk"/>
</dbReference>
<dbReference type="InterPro" id="IPR014146">
    <property type="entry name" value="LigD_ligase_dom"/>
</dbReference>
<keyword evidence="18" id="KW-0511">Multifunctional enzyme</keyword>
<comment type="catalytic activity">
    <reaction evidence="20">
        <text>ATP + (deoxyribonucleotide)n-3'-hydroxyl + 5'-phospho-(deoxyribonucleotide)m = (deoxyribonucleotide)n+m + AMP + diphosphate.</text>
        <dbReference type="EC" id="6.5.1.1"/>
    </reaction>
</comment>
<dbReference type="Gene3D" id="3.30.1490.70">
    <property type="match status" value="1"/>
</dbReference>
<protein>
    <recommendedName>
        <fullName evidence="2">DNA ligase (ATP)</fullName>
        <ecNumber evidence="2">6.5.1.1</ecNumber>
    </recommendedName>
    <alternativeName>
        <fullName evidence="19">NHEJ DNA polymerase</fullName>
    </alternativeName>
</protein>
<keyword evidence="17" id="KW-0464">Manganese</keyword>
<dbReference type="InterPro" id="IPR012310">
    <property type="entry name" value="DNA_ligase_ATP-dep_cent"/>
</dbReference>
<keyword evidence="3 23" id="KW-0436">Ligase</keyword>
<evidence type="ECO:0000256" key="4">
    <source>
        <dbReference type="ARBA" id="ARBA00022679"/>
    </source>
</evidence>
<keyword evidence="11" id="KW-0269">Exonuclease</keyword>
<dbReference type="SUPFAM" id="SSF56091">
    <property type="entry name" value="DNA ligase/mRNA capping enzyme, catalytic domain"/>
    <property type="match status" value="1"/>
</dbReference>
<dbReference type="RefSeq" id="WP_166856644.1">
    <property type="nucleotide sequence ID" value="NZ_JAAQOM010000002.1"/>
</dbReference>
<feature type="domain" description="ATP-dependent DNA ligase family profile" evidence="22">
    <location>
        <begin position="334"/>
        <end position="426"/>
    </location>
</feature>
<evidence type="ECO:0000256" key="7">
    <source>
        <dbReference type="ARBA" id="ARBA00022723"/>
    </source>
</evidence>
<evidence type="ECO:0000256" key="8">
    <source>
        <dbReference type="ARBA" id="ARBA00022741"/>
    </source>
</evidence>
<dbReference type="SUPFAM" id="SSF50249">
    <property type="entry name" value="Nucleic acid-binding proteins"/>
    <property type="match status" value="1"/>
</dbReference>
<evidence type="ECO:0000256" key="3">
    <source>
        <dbReference type="ARBA" id="ARBA00022598"/>
    </source>
</evidence>
<keyword evidence="9" id="KW-0227">DNA damage</keyword>
<dbReference type="InterPro" id="IPR052171">
    <property type="entry name" value="NHEJ_LigD"/>
</dbReference>
<dbReference type="EMBL" id="JAAQOM010000002">
    <property type="protein sequence ID" value="NIA52758.1"/>
    <property type="molecule type" value="Genomic_DNA"/>
</dbReference>
<comment type="cofactor">
    <cofactor evidence="1">
        <name>Mn(2+)</name>
        <dbReference type="ChEBI" id="CHEBI:29035"/>
    </cofactor>
</comment>
<keyword evidence="8" id="KW-0547">Nucleotide-binding</keyword>
<evidence type="ECO:0000256" key="16">
    <source>
        <dbReference type="ARBA" id="ARBA00023204"/>
    </source>
</evidence>
<dbReference type="NCBIfam" id="TIGR02777">
    <property type="entry name" value="LigD_PE_dom"/>
    <property type="match status" value="1"/>
</dbReference>
<dbReference type="Pfam" id="PF21686">
    <property type="entry name" value="LigD_Prim-Pol"/>
    <property type="match status" value="1"/>
</dbReference>
<name>A0ABX0P7W9_9BURK</name>
<dbReference type="Gene3D" id="3.30.470.30">
    <property type="entry name" value="DNA ligase/mRNA capping enzyme"/>
    <property type="match status" value="1"/>
</dbReference>
<dbReference type="PANTHER" id="PTHR42705">
    <property type="entry name" value="BIFUNCTIONAL NON-HOMOLOGOUS END JOINING PROTEIN LIGD"/>
    <property type="match status" value="1"/>
</dbReference>
<reference evidence="23 24" key="1">
    <citation type="submission" date="2020-03" db="EMBL/GenBank/DDBJ databases">
        <title>Genome sequence of strain Massilia sp. TW-1.</title>
        <authorList>
            <person name="Chaudhary D.K."/>
        </authorList>
    </citation>
    <scope>NUCLEOTIDE SEQUENCE [LARGE SCALE GENOMIC DNA]</scope>
    <source>
        <strain evidence="23 24">TW-1</strain>
    </source>
</reference>
<dbReference type="InterPro" id="IPR014144">
    <property type="entry name" value="LigD_PE_domain"/>
</dbReference>
<dbReference type="InterPro" id="IPR012340">
    <property type="entry name" value="NA-bd_OB-fold"/>
</dbReference>
<evidence type="ECO:0000256" key="10">
    <source>
        <dbReference type="ARBA" id="ARBA00022801"/>
    </source>
</evidence>
<evidence type="ECO:0000256" key="5">
    <source>
        <dbReference type="ARBA" id="ARBA00022695"/>
    </source>
</evidence>
<dbReference type="Pfam" id="PF01068">
    <property type="entry name" value="DNA_ligase_A_M"/>
    <property type="match status" value="1"/>
</dbReference>
<dbReference type="NCBIfam" id="NF004628">
    <property type="entry name" value="PRK05972.1"/>
    <property type="match status" value="1"/>
</dbReference>
<evidence type="ECO:0000313" key="23">
    <source>
        <dbReference type="EMBL" id="NIA52758.1"/>
    </source>
</evidence>
<dbReference type="Gene3D" id="3.90.920.10">
    <property type="entry name" value="DNA primase, PRIM domain"/>
    <property type="match status" value="1"/>
</dbReference>
<evidence type="ECO:0000259" key="22">
    <source>
        <dbReference type="PROSITE" id="PS50160"/>
    </source>
</evidence>
<evidence type="ECO:0000256" key="2">
    <source>
        <dbReference type="ARBA" id="ARBA00012727"/>
    </source>
</evidence>
<accession>A0ABX0P7W9</accession>
<dbReference type="Pfam" id="PF13298">
    <property type="entry name" value="LigD_N"/>
    <property type="match status" value="1"/>
</dbReference>
<dbReference type="EC" id="6.5.1.1" evidence="2"/>
<dbReference type="GO" id="GO:0016874">
    <property type="term" value="F:ligase activity"/>
    <property type="evidence" value="ECO:0007669"/>
    <property type="project" value="UniProtKB-KW"/>
</dbReference>
<evidence type="ECO:0000256" key="19">
    <source>
        <dbReference type="ARBA" id="ARBA00029943"/>
    </source>
</evidence>
<feature type="compositionally biased region" description="Basic residues" evidence="21">
    <location>
        <begin position="566"/>
        <end position="576"/>
    </location>
</feature>
<evidence type="ECO:0000256" key="14">
    <source>
        <dbReference type="ARBA" id="ARBA00023125"/>
    </source>
</evidence>
<keyword evidence="7" id="KW-0479">Metal-binding</keyword>
<dbReference type="InterPro" id="IPR033651">
    <property type="entry name" value="PaeLigD_Pol-like"/>
</dbReference>
<keyword evidence="15" id="KW-0233">DNA recombination</keyword>
<dbReference type="Proteomes" id="UP000716322">
    <property type="component" value="Unassembled WGS sequence"/>
</dbReference>
<keyword evidence="4" id="KW-0808">Transferase</keyword>
<feature type="region of interest" description="Disordered" evidence="21">
    <location>
        <begin position="551"/>
        <end position="591"/>
    </location>
</feature>
<dbReference type="PROSITE" id="PS50160">
    <property type="entry name" value="DNA_LIGASE_A3"/>
    <property type="match status" value="1"/>
</dbReference>
<evidence type="ECO:0000256" key="15">
    <source>
        <dbReference type="ARBA" id="ARBA00023172"/>
    </source>
</evidence>
<keyword evidence="10" id="KW-0378">Hydrolase</keyword>
<keyword evidence="13" id="KW-0239">DNA-directed DNA polymerase</keyword>
<dbReference type="NCBIfam" id="TIGR02779">
    <property type="entry name" value="NHEJ_ligase_lig"/>
    <property type="match status" value="1"/>
</dbReference>
<evidence type="ECO:0000256" key="6">
    <source>
        <dbReference type="ARBA" id="ARBA00022722"/>
    </source>
</evidence>